<dbReference type="GO" id="GO:0032259">
    <property type="term" value="P:methylation"/>
    <property type="evidence" value="ECO:0007669"/>
    <property type="project" value="UniProtKB-KW"/>
</dbReference>
<dbReference type="PANTHER" id="PTHR10509:SF14">
    <property type="entry name" value="CAFFEOYL-COA O-METHYLTRANSFERASE 3-RELATED"/>
    <property type="match status" value="1"/>
</dbReference>
<evidence type="ECO:0000256" key="1">
    <source>
        <dbReference type="ARBA" id="ARBA00022603"/>
    </source>
</evidence>
<sequence>MRMAQQTEFTEALLDYVRQVSLRDDEILADLRRETAALPMGRAMQIMPEEGQLLALLVRLTAASLAVVEVGTFTGYSTLCMARALPTGGRLFTVDISARWPMIAVPYWERAGVADRIDVRIGAAREVLADLETELGPGTVDLVFIDADKAGYPDYYEAALRLVRRGGLVVLDNTVFFGRVVDEEHQDRDTATIRELNVSLLADDRVDLAMLSFADGLTLAVKR</sequence>
<dbReference type="InterPro" id="IPR029063">
    <property type="entry name" value="SAM-dependent_MTases_sf"/>
</dbReference>
<dbReference type="AlphaFoldDB" id="A0A1C5HS93"/>
<dbReference type="EMBL" id="LT607752">
    <property type="protein sequence ID" value="SCG48885.1"/>
    <property type="molecule type" value="Genomic_DNA"/>
</dbReference>
<evidence type="ECO:0000313" key="4">
    <source>
        <dbReference type="EMBL" id="SCG48885.1"/>
    </source>
</evidence>
<dbReference type="SUPFAM" id="SSF53335">
    <property type="entry name" value="S-adenosyl-L-methionine-dependent methyltransferases"/>
    <property type="match status" value="1"/>
</dbReference>
<evidence type="ECO:0000313" key="5">
    <source>
        <dbReference type="Proteomes" id="UP000198226"/>
    </source>
</evidence>
<dbReference type="PANTHER" id="PTHR10509">
    <property type="entry name" value="O-METHYLTRANSFERASE-RELATED"/>
    <property type="match status" value="1"/>
</dbReference>
<name>A0A1C5HS93_9ACTN</name>
<dbReference type="Pfam" id="PF01596">
    <property type="entry name" value="Methyltransf_3"/>
    <property type="match status" value="1"/>
</dbReference>
<organism evidence="4 5">
    <name type="scientific">Micromonospora rifamycinica</name>
    <dbReference type="NCBI Taxonomy" id="291594"/>
    <lineage>
        <taxon>Bacteria</taxon>
        <taxon>Bacillati</taxon>
        <taxon>Actinomycetota</taxon>
        <taxon>Actinomycetes</taxon>
        <taxon>Micromonosporales</taxon>
        <taxon>Micromonosporaceae</taxon>
        <taxon>Micromonospora</taxon>
    </lineage>
</organism>
<dbReference type="Proteomes" id="UP000198226">
    <property type="component" value="Chromosome I"/>
</dbReference>
<dbReference type="CDD" id="cd02440">
    <property type="entry name" value="AdoMet_MTases"/>
    <property type="match status" value="1"/>
</dbReference>
<dbReference type="GO" id="GO:0008171">
    <property type="term" value="F:O-methyltransferase activity"/>
    <property type="evidence" value="ECO:0007669"/>
    <property type="project" value="InterPro"/>
</dbReference>
<keyword evidence="2 4" id="KW-0808">Transferase</keyword>
<dbReference type="PROSITE" id="PS51682">
    <property type="entry name" value="SAM_OMT_I"/>
    <property type="match status" value="1"/>
</dbReference>
<dbReference type="Gene3D" id="3.40.50.150">
    <property type="entry name" value="Vaccinia Virus protein VP39"/>
    <property type="match status" value="1"/>
</dbReference>
<dbReference type="GO" id="GO:0008757">
    <property type="term" value="F:S-adenosylmethionine-dependent methyltransferase activity"/>
    <property type="evidence" value="ECO:0007669"/>
    <property type="project" value="TreeGrafter"/>
</dbReference>
<keyword evidence="5" id="KW-1185">Reference proteome</keyword>
<evidence type="ECO:0000256" key="3">
    <source>
        <dbReference type="ARBA" id="ARBA00022691"/>
    </source>
</evidence>
<evidence type="ECO:0000256" key="2">
    <source>
        <dbReference type="ARBA" id="ARBA00022679"/>
    </source>
</evidence>
<dbReference type="InterPro" id="IPR002935">
    <property type="entry name" value="SAM_O-MeTrfase"/>
</dbReference>
<accession>A0A1C5HS93</accession>
<gene>
    <name evidence="4" type="ORF">GA0070623_1628</name>
</gene>
<reference evidence="5" key="1">
    <citation type="submission" date="2016-06" db="EMBL/GenBank/DDBJ databases">
        <authorList>
            <person name="Varghese N."/>
            <person name="Submissions Spin"/>
        </authorList>
    </citation>
    <scope>NUCLEOTIDE SEQUENCE [LARGE SCALE GENOMIC DNA]</scope>
    <source>
        <strain evidence="5">DSM 44983</strain>
    </source>
</reference>
<keyword evidence="3" id="KW-0949">S-adenosyl-L-methionine</keyword>
<protein>
    <submittedName>
        <fullName evidence="4">O-methyltransferase</fullName>
    </submittedName>
</protein>
<proteinExistence type="predicted"/>
<keyword evidence="1 4" id="KW-0489">Methyltransferase</keyword>
<dbReference type="InterPro" id="IPR050362">
    <property type="entry name" value="Cation-dep_OMT"/>
</dbReference>